<feature type="compositionally biased region" description="Basic and acidic residues" evidence="2">
    <location>
        <begin position="22"/>
        <end position="32"/>
    </location>
</feature>
<keyword evidence="1" id="KW-0175">Coiled coil</keyword>
<organism evidence="3 4">
    <name type="scientific">Candida viswanathii</name>
    <dbReference type="NCBI Taxonomy" id="5486"/>
    <lineage>
        <taxon>Eukaryota</taxon>
        <taxon>Fungi</taxon>
        <taxon>Dikarya</taxon>
        <taxon>Ascomycota</taxon>
        <taxon>Saccharomycotina</taxon>
        <taxon>Pichiomycetes</taxon>
        <taxon>Debaryomycetaceae</taxon>
        <taxon>Candida/Lodderomyces clade</taxon>
        <taxon>Candida</taxon>
    </lineage>
</organism>
<comment type="caution">
    <text evidence="3">The sequence shown here is derived from an EMBL/GenBank/DDBJ whole genome shotgun (WGS) entry which is preliminary data.</text>
</comment>
<protein>
    <submittedName>
        <fullName evidence="3">Uncharacterized protein</fullName>
    </submittedName>
</protein>
<dbReference type="AlphaFoldDB" id="A0A367XQE7"/>
<evidence type="ECO:0000256" key="1">
    <source>
        <dbReference type="SAM" id="Coils"/>
    </source>
</evidence>
<feature type="compositionally biased region" description="Acidic residues" evidence="2">
    <location>
        <begin position="33"/>
        <end position="48"/>
    </location>
</feature>
<gene>
    <name evidence="3" type="ORF">Cantr_05882</name>
</gene>
<evidence type="ECO:0000256" key="2">
    <source>
        <dbReference type="SAM" id="MobiDB-lite"/>
    </source>
</evidence>
<proteinExistence type="predicted"/>
<dbReference type="OrthoDB" id="4021053at2759"/>
<accession>A0A367XQE7</accession>
<evidence type="ECO:0000313" key="3">
    <source>
        <dbReference type="EMBL" id="RCK55835.1"/>
    </source>
</evidence>
<keyword evidence="4" id="KW-1185">Reference proteome</keyword>
<dbReference type="EMBL" id="QLNQ01000029">
    <property type="protein sequence ID" value="RCK55835.1"/>
    <property type="molecule type" value="Genomic_DNA"/>
</dbReference>
<dbReference type="Proteomes" id="UP000253472">
    <property type="component" value="Unassembled WGS sequence"/>
</dbReference>
<sequence length="241" mass="28457">MPAIHNPRDRHSEDTTDSIFDIVDKTGSHHNEEEEEEEEEGIDVNEDDEDDEFMFFDELKADSYSITETNIQIFKKYSHDRKSQQLQKTTTTNGNAEVNTIIDNFLNDYEQDLDVEEEEEEEEGEMVDQAGLDNNEEIKKLEMLLIQEKQNYLIKQQQREIRHLQELLNAQNDLNKKLMRQLHRDDQKVQKKLLPPFTVMRRRNSENEDQEDNVSIVSNDSFIMSEHLISSRSTSLEQVHV</sequence>
<name>A0A367XQE7_9ASCO</name>
<reference evidence="3 4" key="1">
    <citation type="submission" date="2018-06" db="EMBL/GenBank/DDBJ databases">
        <title>Whole genome sequencing of Candida tropicalis (genome annotated by CSBL at Korea University).</title>
        <authorList>
            <person name="Ahn J."/>
        </authorList>
    </citation>
    <scope>NUCLEOTIDE SEQUENCE [LARGE SCALE GENOMIC DNA]</scope>
    <source>
        <strain evidence="3 4">ATCC 20962</strain>
    </source>
</reference>
<feature type="compositionally biased region" description="Basic and acidic residues" evidence="2">
    <location>
        <begin position="1"/>
        <end position="14"/>
    </location>
</feature>
<feature type="region of interest" description="Disordered" evidence="2">
    <location>
        <begin position="1"/>
        <end position="48"/>
    </location>
</feature>
<evidence type="ECO:0000313" key="4">
    <source>
        <dbReference type="Proteomes" id="UP000253472"/>
    </source>
</evidence>
<feature type="coiled-coil region" evidence="1">
    <location>
        <begin position="154"/>
        <end position="181"/>
    </location>
</feature>